<evidence type="ECO:0000313" key="1">
    <source>
        <dbReference type="EMBL" id="CAI6358428.1"/>
    </source>
</evidence>
<evidence type="ECO:0000313" key="2">
    <source>
        <dbReference type="Proteomes" id="UP001160148"/>
    </source>
</evidence>
<proteinExistence type="predicted"/>
<gene>
    <name evidence="1" type="ORF">MEUPH1_LOCUS13939</name>
</gene>
<protein>
    <submittedName>
        <fullName evidence="1">Uncharacterized protein</fullName>
    </submittedName>
</protein>
<organism evidence="1 2">
    <name type="scientific">Macrosiphum euphorbiae</name>
    <name type="common">potato aphid</name>
    <dbReference type="NCBI Taxonomy" id="13131"/>
    <lineage>
        <taxon>Eukaryota</taxon>
        <taxon>Metazoa</taxon>
        <taxon>Ecdysozoa</taxon>
        <taxon>Arthropoda</taxon>
        <taxon>Hexapoda</taxon>
        <taxon>Insecta</taxon>
        <taxon>Pterygota</taxon>
        <taxon>Neoptera</taxon>
        <taxon>Paraneoptera</taxon>
        <taxon>Hemiptera</taxon>
        <taxon>Sternorrhyncha</taxon>
        <taxon>Aphidomorpha</taxon>
        <taxon>Aphidoidea</taxon>
        <taxon>Aphididae</taxon>
        <taxon>Macrosiphini</taxon>
        <taxon>Macrosiphum</taxon>
    </lineage>
</organism>
<accession>A0AAV0WRG9</accession>
<keyword evidence="2" id="KW-1185">Reference proteome</keyword>
<name>A0AAV0WRG9_9HEMI</name>
<dbReference type="AlphaFoldDB" id="A0AAV0WRG9"/>
<comment type="caution">
    <text evidence="1">The sequence shown here is derived from an EMBL/GenBank/DDBJ whole genome shotgun (WGS) entry which is preliminary data.</text>
</comment>
<dbReference type="EMBL" id="CARXXK010000002">
    <property type="protein sequence ID" value="CAI6358428.1"/>
    <property type="molecule type" value="Genomic_DNA"/>
</dbReference>
<dbReference type="Proteomes" id="UP001160148">
    <property type="component" value="Unassembled WGS sequence"/>
</dbReference>
<reference evidence="1 2" key="1">
    <citation type="submission" date="2023-01" db="EMBL/GenBank/DDBJ databases">
        <authorList>
            <person name="Whitehead M."/>
        </authorList>
    </citation>
    <scope>NUCLEOTIDE SEQUENCE [LARGE SCALE GENOMIC DNA]</scope>
</reference>
<sequence>MGPDHTTYGLMLRVVRTDTVRKRKAIPPVGSRPPTCPPASPSALNLLEAAWVSYRFGRTTAPRRHRSSFGDLHVCLFLTVGTTPFPRRRAPNFVCASLPRVPCAIESGVFTVCVPELKACLGSGPAVYLQNYVG</sequence>